<feature type="non-terminal residue" evidence="1">
    <location>
        <position position="577"/>
    </location>
</feature>
<dbReference type="SUPFAM" id="SSF52540">
    <property type="entry name" value="P-loop containing nucleoside triphosphate hydrolases"/>
    <property type="match status" value="1"/>
</dbReference>
<organism evidence="1 2">
    <name type="scientific">Micromonospora carbonacea</name>
    <dbReference type="NCBI Taxonomy" id="47853"/>
    <lineage>
        <taxon>Bacteria</taxon>
        <taxon>Bacillati</taxon>
        <taxon>Actinomycetota</taxon>
        <taxon>Actinomycetes</taxon>
        <taxon>Micromonosporales</taxon>
        <taxon>Micromonosporaceae</taxon>
        <taxon>Micromonospora</taxon>
    </lineage>
</organism>
<sequence length="577" mass="61613">MSRRWWPQPAAGQVVTGSVAFGDIIQISHVDGDVTVISPDRPPYRVSAADSAPAPVSVVKARSQPSRLLLAHHQVVPFTGRKRTLDALAEWMRGGEPVAARLVHGAGGQGKTRLAAEVTAQCAAAGWAVWKVTHTPTPVSGVVTVSRAELPGAAVLAVVDYADRWPASALLALLTQLRDLHARAGTRVRVLMLARSDGYWWPAVANRAEGDLDVDTDQMALPPLAADSDDDRSGLFTAAADRFATAMELTPPAGGWPVPQLTAPSYGQVLAVHMTALAAVHAYRHHQAPPTDPGAVSAYLLRREQAHWQHLHTRAEAPLRTPPEMMHRTVLAATLTGSQPRAVARHALNCAGFTDTTQAADQIIDDHTICYPPTDTRTVFAPLHPDRLGEDLIALTTPGHTNNSRLERDWAPDAVTGMITNAPSSAWGATAITVLVETARRWPHVATGVLYPLVRQHPEQVIAAGGSTVTRLAGIPGIDPAVLQALEPLLPADRHIDLDIAAAAITTTLTAHRLAHTTNPAEQAELHAEHAYRLANAGRRQEALPPAEEAVAIRRRLAEANPAAYLPDLATSLNNLG</sequence>
<dbReference type="Gene3D" id="3.40.50.300">
    <property type="entry name" value="P-loop containing nucleotide triphosphate hydrolases"/>
    <property type="match status" value="1"/>
</dbReference>
<proteinExistence type="predicted"/>
<accession>A0A1C5AZG4</accession>
<dbReference type="EMBL" id="FMCT01000039">
    <property type="protein sequence ID" value="SCF50471.1"/>
    <property type="molecule type" value="Genomic_DNA"/>
</dbReference>
<dbReference type="InterPro" id="IPR027417">
    <property type="entry name" value="P-loop_NTPase"/>
</dbReference>
<protein>
    <submittedName>
        <fullName evidence="1">Tetratricopeptide repeat</fullName>
    </submittedName>
</protein>
<reference evidence="2" key="1">
    <citation type="submission" date="2016-06" db="EMBL/GenBank/DDBJ databases">
        <authorList>
            <person name="Varghese N."/>
            <person name="Submissions Spin"/>
        </authorList>
    </citation>
    <scope>NUCLEOTIDE SEQUENCE [LARGE SCALE GENOMIC DNA]</scope>
    <source>
        <strain evidence="2">DSM 43168</strain>
    </source>
</reference>
<dbReference type="Gene3D" id="1.25.40.10">
    <property type="entry name" value="Tetratricopeptide repeat domain"/>
    <property type="match status" value="1"/>
</dbReference>
<dbReference type="AlphaFoldDB" id="A0A1C5AZG4"/>
<dbReference type="InterPro" id="IPR011990">
    <property type="entry name" value="TPR-like_helical_dom_sf"/>
</dbReference>
<evidence type="ECO:0000313" key="2">
    <source>
        <dbReference type="Proteomes" id="UP000183585"/>
    </source>
</evidence>
<evidence type="ECO:0000313" key="1">
    <source>
        <dbReference type="EMBL" id="SCF50471.1"/>
    </source>
</evidence>
<name>A0A1C5AZG4_9ACTN</name>
<keyword evidence="2" id="KW-1185">Reference proteome</keyword>
<gene>
    <name evidence="1" type="ORF">GA0070563_1398</name>
</gene>
<dbReference type="Proteomes" id="UP000183585">
    <property type="component" value="Unassembled WGS sequence"/>
</dbReference>